<dbReference type="GO" id="GO:0005506">
    <property type="term" value="F:iron ion binding"/>
    <property type="evidence" value="ECO:0007669"/>
    <property type="project" value="InterPro"/>
</dbReference>
<evidence type="ECO:0000256" key="2">
    <source>
        <dbReference type="ARBA" id="ARBA00022723"/>
    </source>
</evidence>
<evidence type="ECO:0000256" key="3">
    <source>
        <dbReference type="ARBA" id="ARBA00022964"/>
    </source>
</evidence>
<dbReference type="InterPro" id="IPR010255">
    <property type="entry name" value="Haem_peroxidase_sf"/>
</dbReference>
<dbReference type="InterPro" id="IPR034812">
    <property type="entry name" value="Ppo-like_N"/>
</dbReference>
<dbReference type="InterPro" id="IPR050783">
    <property type="entry name" value="Oxylipin_biosynth_metab"/>
</dbReference>
<keyword evidence="1 6" id="KW-0349">Heme</keyword>
<proteinExistence type="predicted"/>
<dbReference type="InterPro" id="IPR037120">
    <property type="entry name" value="Haem_peroxidase_sf_animal"/>
</dbReference>
<accession>A0A1M2VAH4</accession>
<dbReference type="PANTHER" id="PTHR11903">
    <property type="entry name" value="PROSTAGLANDIN G/H SYNTHASE"/>
    <property type="match status" value="1"/>
</dbReference>
<dbReference type="Gene3D" id="1.10.630.10">
    <property type="entry name" value="Cytochrome P450"/>
    <property type="match status" value="1"/>
</dbReference>
<dbReference type="PROSITE" id="PS50292">
    <property type="entry name" value="PEROXIDASE_3"/>
    <property type="match status" value="1"/>
</dbReference>
<dbReference type="STRING" id="154538.A0A1M2VAH4"/>
<dbReference type="PRINTS" id="PR00457">
    <property type="entry name" value="ANPEROXIDASE"/>
</dbReference>
<dbReference type="GO" id="GO:0004497">
    <property type="term" value="F:monooxygenase activity"/>
    <property type="evidence" value="ECO:0007669"/>
    <property type="project" value="InterPro"/>
</dbReference>
<dbReference type="OMA" id="INEWGRW"/>
<evidence type="ECO:0000256" key="5">
    <source>
        <dbReference type="ARBA" id="ARBA00023004"/>
    </source>
</evidence>
<dbReference type="AlphaFoldDB" id="A0A1M2VAH4"/>
<dbReference type="Gene3D" id="1.10.640.10">
    <property type="entry name" value="Haem peroxidase domain superfamily, animal type"/>
    <property type="match status" value="1"/>
</dbReference>
<keyword evidence="3" id="KW-0223">Dioxygenase</keyword>
<dbReference type="CDD" id="cd09817">
    <property type="entry name" value="linoleate_diol_synthase_like"/>
    <property type="match status" value="1"/>
</dbReference>
<evidence type="ECO:0000256" key="1">
    <source>
        <dbReference type="ARBA" id="ARBA00022617"/>
    </source>
</evidence>
<dbReference type="GO" id="GO:0051213">
    <property type="term" value="F:dioxygenase activity"/>
    <property type="evidence" value="ECO:0007669"/>
    <property type="project" value="UniProtKB-KW"/>
</dbReference>
<dbReference type="Pfam" id="PF03098">
    <property type="entry name" value="An_peroxidase"/>
    <property type="match status" value="2"/>
</dbReference>
<keyword evidence="2 6" id="KW-0479">Metal-binding</keyword>
<reference evidence="7 8" key="1">
    <citation type="submission" date="2016-10" db="EMBL/GenBank/DDBJ databases">
        <title>Genome sequence of the basidiomycete white-rot fungus Trametes pubescens.</title>
        <authorList>
            <person name="Makela M.R."/>
            <person name="Granchi Z."/>
            <person name="Peng M."/>
            <person name="De Vries R.P."/>
            <person name="Grigoriev I."/>
            <person name="Riley R."/>
            <person name="Hilden K."/>
        </authorList>
    </citation>
    <scope>NUCLEOTIDE SEQUENCE [LARGE SCALE GENOMIC DNA]</scope>
    <source>
        <strain evidence="7 8">FBCC735</strain>
    </source>
</reference>
<protein>
    <submittedName>
        <fullName evidence="7">Psi-producing oxygenase A</fullName>
    </submittedName>
</protein>
<organism evidence="7 8">
    <name type="scientific">Trametes pubescens</name>
    <name type="common">White-rot fungus</name>
    <dbReference type="NCBI Taxonomy" id="154538"/>
    <lineage>
        <taxon>Eukaryota</taxon>
        <taxon>Fungi</taxon>
        <taxon>Dikarya</taxon>
        <taxon>Basidiomycota</taxon>
        <taxon>Agaricomycotina</taxon>
        <taxon>Agaricomycetes</taxon>
        <taxon>Polyporales</taxon>
        <taxon>Polyporaceae</taxon>
        <taxon>Trametes</taxon>
    </lineage>
</organism>
<dbReference type="PANTHER" id="PTHR11903:SF37">
    <property type="entry name" value="PSI-PRODUCING OXYGENASE A"/>
    <property type="match status" value="1"/>
</dbReference>
<dbReference type="SUPFAM" id="SSF48113">
    <property type="entry name" value="Heme-dependent peroxidases"/>
    <property type="match status" value="1"/>
</dbReference>
<dbReference type="GO" id="GO:0020037">
    <property type="term" value="F:heme binding"/>
    <property type="evidence" value="ECO:0007669"/>
    <property type="project" value="InterPro"/>
</dbReference>
<evidence type="ECO:0000313" key="7">
    <source>
        <dbReference type="EMBL" id="OJT04527.1"/>
    </source>
</evidence>
<dbReference type="Proteomes" id="UP000184267">
    <property type="component" value="Unassembled WGS sequence"/>
</dbReference>
<dbReference type="GO" id="GO:0006979">
    <property type="term" value="P:response to oxidative stress"/>
    <property type="evidence" value="ECO:0007669"/>
    <property type="project" value="InterPro"/>
</dbReference>
<name>A0A1M2VAH4_TRAPU</name>
<dbReference type="GO" id="GO:0004601">
    <property type="term" value="F:peroxidase activity"/>
    <property type="evidence" value="ECO:0007669"/>
    <property type="project" value="InterPro"/>
</dbReference>
<keyword evidence="8" id="KW-1185">Reference proteome</keyword>
<evidence type="ECO:0000256" key="6">
    <source>
        <dbReference type="PIRSR" id="PIRSR619791-2"/>
    </source>
</evidence>
<dbReference type="InterPro" id="IPR019791">
    <property type="entry name" value="Haem_peroxidase_animal"/>
</dbReference>
<dbReference type="EMBL" id="MNAD01001539">
    <property type="protein sequence ID" value="OJT04527.1"/>
    <property type="molecule type" value="Genomic_DNA"/>
</dbReference>
<keyword evidence="5 6" id="KW-0408">Iron</keyword>
<feature type="binding site" description="axial binding residue" evidence="6">
    <location>
        <position position="419"/>
    </location>
    <ligand>
        <name>heme b</name>
        <dbReference type="ChEBI" id="CHEBI:60344"/>
    </ligand>
    <ligandPart>
        <name>Fe</name>
        <dbReference type="ChEBI" id="CHEBI:18248"/>
    </ligandPart>
</feature>
<gene>
    <name evidence="7" type="ORF">TRAPUB_4797</name>
</gene>
<dbReference type="OrthoDB" id="823504at2759"/>
<dbReference type="InterPro" id="IPR036396">
    <property type="entry name" value="Cyt_P450_sf"/>
</dbReference>
<dbReference type="GO" id="GO:0006631">
    <property type="term" value="P:fatty acid metabolic process"/>
    <property type="evidence" value="ECO:0007669"/>
    <property type="project" value="UniProtKB-ARBA"/>
</dbReference>
<evidence type="ECO:0000256" key="4">
    <source>
        <dbReference type="ARBA" id="ARBA00023002"/>
    </source>
</evidence>
<comment type="caution">
    <text evidence="7">The sequence shown here is derived from an EMBL/GenBank/DDBJ whole genome shotgun (WGS) entry which is preliminary data.</text>
</comment>
<sequence length="1123" mass="123929">MALNLRDVVTLADVDYLSARPLPQAPDGRYDEQVRPITDATKTDPHSDLYKATSSFAALAKQAPAIASVALNIGTAQAILDAATNKGELDDRKNLFTKAIAILCRVPEQSALSKKLNDQVITTLYNTLLHPPATYVGTDYLEGTPSPTARIPEMKQASAAGPVPRIPFTLRSADGSGNNPNMPMLGTARTPYSRSVQNKYPLPPNVLPDPADVFDSLLKARDWKPHPNGNSSLTFAFASLVTHQLFRTDPRDMTKNNTTSYLDLSILYGTNQDEQDAVRDRASGRGLLYPDAFSEDRLVFVPPAATALLVLFSRNHNYIAEMLLRLNERGRWSDPPPSDEAKRALQDEEIFQIARMVNCGNFMAMIFGDYVAGFLGLGRDGCSWSMNPFDPITTPDGQEVTRGDGNHCSVEFNILYRWHATTAEQDIEWTENIFTEAFKGAGKPLNQLELKDFVPAVTQTWKKVEKDPRQRTFAGIARGADGRFSDDDLAKILHDATEKPAGTYRARGTPAVLRVVEMMGMVQARNWGVCTMNEFRAFLGLKRFASFEEWNPDPEIAQAARQLYGHIDNLELYPGLQAEEIAPMGPGSGLCCGYTMMRAILSDAIALVRGDRFYTTDYTPGNLTAWGFQDCARDPNNGAFGAALPRLLFRNLPRHYPANNVYALFPMMTPQVTQKNLTNLGIIANYDLKRPVAQPAATIVDSVASIADVLKAPQQYKTFESGIFASTASNLSVVANVSEQRKLALTQAVFPTPDAFGAHKAWFGTTTRELIKEHSYNIAGLAGSRIDIVGNVINLVPVYWVSEFLLGIPLKTKKRPSGVLTPQEVNDMLQLIFTAVYLDATPENNWSISRRASYFTQILTQFVEKTLTDAAPHLPTLKSLSSFLKEGHAPTVDFLQKMSHSKAPHKDVVADVIGFAVTVAVSLSKAVAQIVDFYLADERAKERAEVIKLAGASDNDSLNLLRGYIREAQREFSLPMHKSLIFTNTRHQTYLTQCIQFDAILKQQGSTAAQPSPLVILDLKKALVNPTDFPEPLTVNPRRPVQAYQVMQDASYSKCLGTVEAEELVVEMVKAVFQLPNTKRVAGPSGTIARVEVKRFGVDYDMFVDGIGLPDYCPNSMIVSYRA</sequence>
<dbReference type="GO" id="GO:0016705">
    <property type="term" value="F:oxidoreductase activity, acting on paired donors, with incorporation or reduction of molecular oxygen"/>
    <property type="evidence" value="ECO:0007669"/>
    <property type="project" value="InterPro"/>
</dbReference>
<keyword evidence="4" id="KW-0560">Oxidoreductase</keyword>
<evidence type="ECO:0000313" key="8">
    <source>
        <dbReference type="Proteomes" id="UP000184267"/>
    </source>
</evidence>